<dbReference type="InterPro" id="IPR049082">
    <property type="entry name" value="T7SS_signal"/>
</dbReference>
<dbReference type="Proteomes" id="UP001596337">
    <property type="component" value="Unassembled WGS sequence"/>
</dbReference>
<evidence type="ECO:0000313" key="3">
    <source>
        <dbReference type="EMBL" id="MFC6870379.1"/>
    </source>
</evidence>
<comment type="caution">
    <text evidence="3">The sequence shown here is derived from an EMBL/GenBank/DDBJ whole genome shotgun (WGS) entry which is preliminary data.</text>
</comment>
<dbReference type="EMBL" id="JBHSXX010000001">
    <property type="protein sequence ID" value="MFC6870379.1"/>
    <property type="molecule type" value="Genomic_DNA"/>
</dbReference>
<feature type="region of interest" description="Disordered" evidence="1">
    <location>
        <begin position="187"/>
        <end position="213"/>
    </location>
</feature>
<feature type="domain" description="Putative T7SS secretion signal" evidence="2">
    <location>
        <begin position="4"/>
        <end position="165"/>
    </location>
</feature>
<reference evidence="4" key="1">
    <citation type="journal article" date="2019" name="Int. J. Syst. Evol. Microbiol.">
        <title>The Global Catalogue of Microorganisms (GCM) 10K type strain sequencing project: providing services to taxonomists for standard genome sequencing and annotation.</title>
        <authorList>
            <consortium name="The Broad Institute Genomics Platform"/>
            <consortium name="The Broad Institute Genome Sequencing Center for Infectious Disease"/>
            <person name="Wu L."/>
            <person name="Ma J."/>
        </authorList>
    </citation>
    <scope>NUCLEOTIDE SEQUENCE [LARGE SCALE GENOMIC DNA]</scope>
    <source>
        <strain evidence="4">KCTC 32255</strain>
    </source>
</reference>
<evidence type="ECO:0000313" key="4">
    <source>
        <dbReference type="Proteomes" id="UP001596337"/>
    </source>
</evidence>
<dbReference type="RefSeq" id="WP_345395257.1">
    <property type="nucleotide sequence ID" value="NZ_BAABLA010000023.1"/>
</dbReference>
<protein>
    <submittedName>
        <fullName evidence="3">T7SS-secreted protein</fullName>
    </submittedName>
</protein>
<dbReference type="Pfam" id="PF21725">
    <property type="entry name" value="T7SS_signal"/>
    <property type="match status" value="1"/>
</dbReference>
<evidence type="ECO:0000259" key="2">
    <source>
        <dbReference type="Pfam" id="PF21725"/>
    </source>
</evidence>
<name>A0ABW2C6F3_9PSEU</name>
<keyword evidence="4" id="KW-1185">Reference proteome</keyword>
<organism evidence="3 4">
    <name type="scientific">Haloechinothrix salitolerans</name>
    <dbReference type="NCBI Taxonomy" id="926830"/>
    <lineage>
        <taxon>Bacteria</taxon>
        <taxon>Bacillati</taxon>
        <taxon>Actinomycetota</taxon>
        <taxon>Actinomycetes</taxon>
        <taxon>Pseudonocardiales</taxon>
        <taxon>Pseudonocardiaceae</taxon>
        <taxon>Haloechinothrix</taxon>
    </lineage>
</organism>
<accession>A0ABW2C6F3</accession>
<evidence type="ECO:0000256" key="1">
    <source>
        <dbReference type="SAM" id="MobiDB-lite"/>
    </source>
</evidence>
<sequence>MAAELGQTTDPTALIPGQPEQISNDLREMVGIITNLSGVSDGLGGIDPLDWTGEASTAFRNAFAQEPPKWLQAIDQLGGGSERLADFADTLTWAQGEAQRAIEMYTEAQAASRAAAAEYNVLAQAAQAAGEMIGAFVDPAQGAVEEAQAVLSNAREELAAVGGVVAGALGMEPDGEGGFSHTLGERGFGADNRRLQTDPVTGEQVDPGGWQRGPGGRSFQREWGQGSGGLFDLDGVLEQFGIDVPSAEWSGEATAEVWKGDVEGEFDAGWVDGSGTASASALGAGAEAHASASLTGVSAGASAEAYLAKANAEGELNFGDHASVAGQGEVFVGAEAYADGSIGLTGAQGEGGAFVGGRAVGEASAEVGGLGAGVTGEAWAGAGAEVGGQFGMGEDGKFHIGAEAGIGLGYGAKLGFDVSVDPGEVVDTVSDVASDVGDVASDIGGAVSDGVGAVGNVLGF</sequence>
<proteinExistence type="predicted"/>
<gene>
    <name evidence="3" type="ORF">ACFQGD_24900</name>
</gene>